<comment type="caution">
    <text evidence="4">The sequence shown here is derived from an EMBL/GenBank/DDBJ whole genome shotgun (WGS) entry which is preliminary data.</text>
</comment>
<protein>
    <submittedName>
        <fullName evidence="4">Glycosyltransferase</fullName>
    </submittedName>
</protein>
<evidence type="ECO:0000259" key="3">
    <source>
        <dbReference type="Pfam" id="PF00534"/>
    </source>
</evidence>
<dbReference type="STRING" id="1423803.FD13_GL001598"/>
<dbReference type="PANTHER" id="PTHR12526">
    <property type="entry name" value="GLYCOSYLTRANSFERASE"/>
    <property type="match status" value="1"/>
</dbReference>
<dbReference type="Gene3D" id="3.40.50.2000">
    <property type="entry name" value="Glycogen Phosphorylase B"/>
    <property type="match status" value="3"/>
</dbReference>
<dbReference type="Pfam" id="PF00534">
    <property type="entry name" value="Glycos_transf_1"/>
    <property type="match status" value="1"/>
</dbReference>
<feature type="domain" description="Glycosyl transferase family 1" evidence="3">
    <location>
        <begin position="338"/>
        <end position="490"/>
    </location>
</feature>
<proteinExistence type="predicted"/>
<keyword evidence="5" id="KW-1185">Reference proteome</keyword>
<dbReference type="EMBL" id="AYZH01000004">
    <property type="protein sequence ID" value="KRN02876.1"/>
    <property type="molecule type" value="Genomic_DNA"/>
</dbReference>
<dbReference type="SUPFAM" id="SSF53756">
    <property type="entry name" value="UDP-Glycosyltransferase/glycogen phosphorylase"/>
    <property type="match status" value="1"/>
</dbReference>
<dbReference type="InterPro" id="IPR001296">
    <property type="entry name" value="Glyco_trans_1"/>
</dbReference>
<dbReference type="PANTHER" id="PTHR12526:SF629">
    <property type="entry name" value="TEICHURONIC ACID BIOSYNTHESIS GLYCOSYLTRANSFERASE TUAH-RELATED"/>
    <property type="match status" value="1"/>
</dbReference>
<accession>A0A0R2DR67</accession>
<name>A0A0R2DR67_9LACO</name>
<organism evidence="4 5">
    <name type="scientific">Levilactobacillus senmaizukei DSM 21775 = NBRC 103853</name>
    <dbReference type="NCBI Taxonomy" id="1423803"/>
    <lineage>
        <taxon>Bacteria</taxon>
        <taxon>Bacillati</taxon>
        <taxon>Bacillota</taxon>
        <taxon>Bacilli</taxon>
        <taxon>Lactobacillales</taxon>
        <taxon>Lactobacillaceae</taxon>
        <taxon>Levilactobacillus</taxon>
    </lineage>
</organism>
<dbReference type="AlphaFoldDB" id="A0A0R2DR67"/>
<gene>
    <name evidence="4" type="ORF">FD13_GL001598</name>
</gene>
<evidence type="ECO:0000256" key="2">
    <source>
        <dbReference type="ARBA" id="ARBA00022679"/>
    </source>
</evidence>
<sequence>MLDGSVLMYYFVNEYILQKNSSVEHTAMNRVRLFNHFQRPAKIVTKIYDRLLHQTLTNFGLKDDDVVNMFDFFQGTTKMAETKVMHTDDLRLPVESEVSVGANFSGVSVGDIPTGNVGFIPGTIGRVFYQEFVDSQGNAIETDLWDWRGFKSATQYFGQDGKLIMQRYYQPDGQIVLEEYFAPDTNGNPLASRMILKDYQGKGDLFFQNPDGLFEFFLAELSKQDPETTTFISDRPGTGVRPLLALNDSSRKYVYVPINHVVKQDDPIYGQLDGFLQPAFDHFNSFDGFITATPQQAADLKQRFPKANVTSISVVSTTPLVKGETSLKPMAQRLAGSLLYVGRISADKQIEQLIRMFAIIKQRVPHAIFDLYGYGEPAFMKQMTDLVNELQLQSSVTLKDYYPDIDGQYDNYQALVNLSFVDGGPMGMQEAMTHGIPAISTPFNYGPQDYIQDGVNGYLCKPGDTLAMADRIVDLFTDSKKLAKLSEGAYTTAHKNWTRQKVWNRWQKFLKD</sequence>
<evidence type="ECO:0000256" key="1">
    <source>
        <dbReference type="ARBA" id="ARBA00022676"/>
    </source>
</evidence>
<reference evidence="4 5" key="1">
    <citation type="journal article" date="2015" name="Genome Announc.">
        <title>Expanding the biotechnology potential of lactobacilli through comparative genomics of 213 strains and associated genera.</title>
        <authorList>
            <person name="Sun Z."/>
            <person name="Harris H.M."/>
            <person name="McCann A."/>
            <person name="Guo C."/>
            <person name="Argimon S."/>
            <person name="Zhang W."/>
            <person name="Yang X."/>
            <person name="Jeffery I.B."/>
            <person name="Cooney J.C."/>
            <person name="Kagawa T.F."/>
            <person name="Liu W."/>
            <person name="Song Y."/>
            <person name="Salvetti E."/>
            <person name="Wrobel A."/>
            <person name="Rasinkangas P."/>
            <person name="Parkhill J."/>
            <person name="Rea M.C."/>
            <person name="O'Sullivan O."/>
            <person name="Ritari J."/>
            <person name="Douillard F.P."/>
            <person name="Paul Ross R."/>
            <person name="Yang R."/>
            <person name="Briner A.E."/>
            <person name="Felis G.E."/>
            <person name="de Vos W.M."/>
            <person name="Barrangou R."/>
            <person name="Klaenhammer T.R."/>
            <person name="Caufield P.W."/>
            <person name="Cui Y."/>
            <person name="Zhang H."/>
            <person name="O'Toole P.W."/>
        </authorList>
    </citation>
    <scope>NUCLEOTIDE SEQUENCE [LARGE SCALE GENOMIC DNA]</scope>
    <source>
        <strain evidence="4 5">DSM 21775</strain>
    </source>
</reference>
<dbReference type="PATRIC" id="fig|1423803.3.peg.1643"/>
<keyword evidence="2 4" id="KW-0808">Transferase</keyword>
<dbReference type="Proteomes" id="UP000051589">
    <property type="component" value="Unassembled WGS sequence"/>
</dbReference>
<evidence type="ECO:0000313" key="4">
    <source>
        <dbReference type="EMBL" id="KRN02876.1"/>
    </source>
</evidence>
<dbReference type="GO" id="GO:0016757">
    <property type="term" value="F:glycosyltransferase activity"/>
    <property type="evidence" value="ECO:0007669"/>
    <property type="project" value="UniProtKB-KW"/>
</dbReference>
<evidence type="ECO:0000313" key="5">
    <source>
        <dbReference type="Proteomes" id="UP000051589"/>
    </source>
</evidence>
<keyword evidence="1" id="KW-0328">Glycosyltransferase</keyword>